<evidence type="ECO:0000256" key="3">
    <source>
        <dbReference type="ARBA" id="ARBA00022729"/>
    </source>
</evidence>
<dbReference type="PANTHER" id="PTHR46330">
    <property type="entry name" value="TUMOR NECROSIS FACTOR RECEPTOR SUPERFAMILY MEMBER 10B"/>
    <property type="match status" value="1"/>
</dbReference>
<accession>A0A8D2PAZ9</accession>
<keyword evidence="5" id="KW-0472">Membrane</keyword>
<dbReference type="GO" id="GO:0043065">
    <property type="term" value="P:positive regulation of apoptotic process"/>
    <property type="evidence" value="ECO:0007669"/>
    <property type="project" value="TreeGrafter"/>
</dbReference>
<proteinExistence type="predicted"/>
<keyword evidence="3" id="KW-0732">Signal</keyword>
<evidence type="ECO:0000256" key="5">
    <source>
        <dbReference type="ARBA" id="ARBA00023136"/>
    </source>
</evidence>
<feature type="disulfide bond" evidence="9">
    <location>
        <begin position="83"/>
        <end position="101"/>
    </location>
</feature>
<evidence type="ECO:0000256" key="8">
    <source>
        <dbReference type="ARBA" id="ARBA00023180"/>
    </source>
</evidence>
<keyword evidence="7" id="KW-0675">Receptor</keyword>
<dbReference type="GO" id="GO:0006955">
    <property type="term" value="P:immune response"/>
    <property type="evidence" value="ECO:0007669"/>
    <property type="project" value="InterPro"/>
</dbReference>
<sequence length="197" mass="21438">ITQEARLPPLQVALLRAFGASEECGEREYPHEGFCCEFCEAGYFVADHCNTSHSRGRCDPCKEGKGFTAHANGLEECLSCRQCKEGQITLRPCTLTQDAECQCKPGYSCSDQGCEMCQRNSPMHPDGKEIMPNSTGTTGPALPSPGLVHKSHSAWFVGSLGFRLITPEQSVEVLSTTVTYLTAAAFWSVSYLLKTAC</sequence>
<feature type="repeat" description="TNFR-Cys" evidence="9">
    <location>
        <begin position="60"/>
        <end position="101"/>
    </location>
</feature>
<feature type="domain" description="TNFR-Cys" evidence="10">
    <location>
        <begin position="60"/>
        <end position="101"/>
    </location>
</feature>
<dbReference type="Ensembl" id="ENSZLMT00000011416.1">
    <property type="protein sequence ID" value="ENSZLMP00000011102.1"/>
    <property type="gene ID" value="ENSZLMG00000007755.1"/>
</dbReference>
<keyword evidence="4" id="KW-0677">Repeat</keyword>
<feature type="disulfide bond" evidence="9">
    <location>
        <begin position="80"/>
        <end position="93"/>
    </location>
</feature>
<dbReference type="InterPro" id="IPR052491">
    <property type="entry name" value="TNFRSF10"/>
</dbReference>
<evidence type="ECO:0000313" key="12">
    <source>
        <dbReference type="Proteomes" id="UP000694401"/>
    </source>
</evidence>
<evidence type="ECO:0000256" key="1">
    <source>
        <dbReference type="ARBA" id="ARBA00004370"/>
    </source>
</evidence>
<dbReference type="GO" id="GO:0005886">
    <property type="term" value="C:plasma membrane"/>
    <property type="evidence" value="ECO:0007669"/>
    <property type="project" value="TreeGrafter"/>
</dbReference>
<evidence type="ECO:0000259" key="10">
    <source>
        <dbReference type="PROSITE" id="PS50050"/>
    </source>
</evidence>
<dbReference type="InterPro" id="IPR008063">
    <property type="entry name" value="Fas_rcpt"/>
</dbReference>
<comment type="subcellular location">
    <subcellularLocation>
        <location evidence="1">Membrane</location>
    </subcellularLocation>
</comment>
<dbReference type="Proteomes" id="UP000694401">
    <property type="component" value="Unassembled WGS sequence"/>
</dbReference>
<reference evidence="11" key="2">
    <citation type="submission" date="2025-09" db="UniProtKB">
        <authorList>
            <consortium name="Ensembl"/>
        </authorList>
    </citation>
    <scope>IDENTIFICATION</scope>
</reference>
<dbReference type="SUPFAM" id="SSF57586">
    <property type="entry name" value="TNF receptor-like"/>
    <property type="match status" value="2"/>
</dbReference>
<name>A0A8D2PAZ9_ZOSLA</name>
<dbReference type="GO" id="GO:0036462">
    <property type="term" value="P:TRAIL-activated apoptotic signaling pathway"/>
    <property type="evidence" value="ECO:0007669"/>
    <property type="project" value="TreeGrafter"/>
</dbReference>
<dbReference type="InterPro" id="IPR001368">
    <property type="entry name" value="TNFR/NGFR_Cys_rich_reg"/>
</dbReference>
<comment type="caution">
    <text evidence="9">Lacks conserved residue(s) required for the propagation of feature annotation.</text>
</comment>
<evidence type="ECO:0000256" key="9">
    <source>
        <dbReference type="PROSITE-ProRule" id="PRU00206"/>
    </source>
</evidence>
<dbReference type="PROSITE" id="PS50050">
    <property type="entry name" value="TNFR_NGFR_2"/>
    <property type="match status" value="1"/>
</dbReference>
<dbReference type="PRINTS" id="PR01680">
    <property type="entry name" value="TNFACTORR6"/>
</dbReference>
<evidence type="ECO:0000256" key="7">
    <source>
        <dbReference type="ARBA" id="ARBA00023170"/>
    </source>
</evidence>
<evidence type="ECO:0000256" key="2">
    <source>
        <dbReference type="ARBA" id="ARBA00022703"/>
    </source>
</evidence>
<protein>
    <recommendedName>
        <fullName evidence="10">TNFR-Cys domain-containing protein</fullName>
    </recommendedName>
</protein>
<dbReference type="Pfam" id="PF00020">
    <property type="entry name" value="TNFR_c6"/>
    <property type="match status" value="1"/>
</dbReference>
<dbReference type="SMART" id="SM00208">
    <property type="entry name" value="TNFR"/>
    <property type="match status" value="2"/>
</dbReference>
<keyword evidence="12" id="KW-1185">Reference proteome</keyword>
<dbReference type="GO" id="GO:0004888">
    <property type="term" value="F:transmembrane signaling receptor activity"/>
    <property type="evidence" value="ECO:0007669"/>
    <property type="project" value="InterPro"/>
</dbReference>
<dbReference type="FunFam" id="2.10.50.10:FF:000004">
    <property type="entry name" value="Tumor necrosis factor receptor superfamily member 6"/>
    <property type="match status" value="1"/>
</dbReference>
<keyword evidence="6 9" id="KW-1015">Disulfide bond</keyword>
<dbReference type="PANTHER" id="PTHR46330:SF16">
    <property type="entry name" value="TUMOR NECROSIS FACTOR RECEPTOR SUPERFAMILY MEMBER 22"/>
    <property type="match status" value="1"/>
</dbReference>
<evidence type="ECO:0000313" key="11">
    <source>
        <dbReference type="Ensembl" id="ENSZLMP00000011102.1"/>
    </source>
</evidence>
<evidence type="ECO:0000256" key="4">
    <source>
        <dbReference type="ARBA" id="ARBA00022737"/>
    </source>
</evidence>
<keyword evidence="2" id="KW-0053">Apoptosis</keyword>
<dbReference type="GO" id="GO:0009986">
    <property type="term" value="C:cell surface"/>
    <property type="evidence" value="ECO:0007669"/>
    <property type="project" value="TreeGrafter"/>
</dbReference>
<reference evidence="11" key="1">
    <citation type="submission" date="2025-08" db="UniProtKB">
        <authorList>
            <consortium name="Ensembl"/>
        </authorList>
    </citation>
    <scope>IDENTIFICATION</scope>
</reference>
<organism evidence="11 12">
    <name type="scientific">Zosterops lateralis melanops</name>
    <dbReference type="NCBI Taxonomy" id="1220523"/>
    <lineage>
        <taxon>Eukaryota</taxon>
        <taxon>Metazoa</taxon>
        <taxon>Chordata</taxon>
        <taxon>Craniata</taxon>
        <taxon>Vertebrata</taxon>
        <taxon>Euteleostomi</taxon>
        <taxon>Archelosauria</taxon>
        <taxon>Archosauria</taxon>
        <taxon>Dinosauria</taxon>
        <taxon>Saurischia</taxon>
        <taxon>Theropoda</taxon>
        <taxon>Coelurosauria</taxon>
        <taxon>Aves</taxon>
        <taxon>Neognathae</taxon>
        <taxon>Neoaves</taxon>
        <taxon>Telluraves</taxon>
        <taxon>Australaves</taxon>
        <taxon>Passeriformes</taxon>
        <taxon>Sylvioidea</taxon>
        <taxon>Zosteropidae</taxon>
        <taxon>Zosterops</taxon>
    </lineage>
</organism>
<keyword evidence="8" id="KW-0325">Glycoprotein</keyword>
<evidence type="ECO:0000256" key="6">
    <source>
        <dbReference type="ARBA" id="ARBA00023157"/>
    </source>
</evidence>
<dbReference type="Gene3D" id="2.10.50.10">
    <property type="entry name" value="Tumor Necrosis Factor Receptor, subunit A, domain 2"/>
    <property type="match status" value="2"/>
</dbReference>
<dbReference type="AlphaFoldDB" id="A0A8D2PAZ9"/>